<evidence type="ECO:0000313" key="3">
    <source>
        <dbReference type="Proteomes" id="UP000664859"/>
    </source>
</evidence>
<reference evidence="2" key="1">
    <citation type="submission" date="2021-02" db="EMBL/GenBank/DDBJ databases">
        <title>First Annotated Genome of the Yellow-green Alga Tribonema minus.</title>
        <authorList>
            <person name="Mahan K.M."/>
        </authorList>
    </citation>
    <scope>NUCLEOTIDE SEQUENCE</scope>
    <source>
        <strain evidence="2">UTEX B ZZ1240</strain>
    </source>
</reference>
<feature type="region of interest" description="Disordered" evidence="1">
    <location>
        <begin position="1"/>
        <end position="24"/>
    </location>
</feature>
<keyword evidence="3" id="KW-1185">Reference proteome</keyword>
<comment type="caution">
    <text evidence="2">The sequence shown here is derived from an EMBL/GenBank/DDBJ whole genome shotgun (WGS) entry which is preliminary data.</text>
</comment>
<feature type="compositionally biased region" description="Acidic residues" evidence="1">
    <location>
        <begin position="160"/>
        <end position="172"/>
    </location>
</feature>
<organism evidence="2 3">
    <name type="scientific">Tribonema minus</name>
    <dbReference type="NCBI Taxonomy" id="303371"/>
    <lineage>
        <taxon>Eukaryota</taxon>
        <taxon>Sar</taxon>
        <taxon>Stramenopiles</taxon>
        <taxon>Ochrophyta</taxon>
        <taxon>PX clade</taxon>
        <taxon>Xanthophyceae</taxon>
        <taxon>Tribonematales</taxon>
        <taxon>Tribonemataceae</taxon>
        <taxon>Tribonema</taxon>
    </lineage>
</organism>
<evidence type="ECO:0000256" key="1">
    <source>
        <dbReference type="SAM" id="MobiDB-lite"/>
    </source>
</evidence>
<gene>
    <name evidence="2" type="ORF">JKP88DRAFT_348973</name>
</gene>
<feature type="region of interest" description="Disordered" evidence="1">
    <location>
        <begin position="153"/>
        <end position="184"/>
    </location>
</feature>
<dbReference type="EMBL" id="JAFCMP010000257">
    <property type="protein sequence ID" value="KAG5182293.1"/>
    <property type="molecule type" value="Genomic_DNA"/>
</dbReference>
<feature type="compositionally biased region" description="Basic residues" evidence="1">
    <location>
        <begin position="8"/>
        <end position="17"/>
    </location>
</feature>
<protein>
    <submittedName>
        <fullName evidence="2">Uncharacterized protein</fullName>
    </submittedName>
</protein>
<name>A0A835YX20_9STRA</name>
<dbReference type="AlphaFoldDB" id="A0A835YX20"/>
<proteinExistence type="predicted"/>
<accession>A0A835YX20</accession>
<evidence type="ECO:0000313" key="2">
    <source>
        <dbReference type="EMBL" id="KAG5182293.1"/>
    </source>
</evidence>
<dbReference type="Proteomes" id="UP000664859">
    <property type="component" value="Unassembled WGS sequence"/>
</dbReference>
<sequence>MSHEARRGAARVRRRAGGRQDSAAVEMDRAKEAAAASTAAMIAKCMLRDLLNDRRSNESFMVAVLERTLGRYDEGLDRFAVAVAARDSKNTVGARILLEAGMAEQVADLDCDLQFMQLAYHSGVDTLRFVLDNICSIFPRVPRSMLQLTVAQLVPPRRDDEDDDEDSDDSVDTDQPVGPELRHDDKMQAVVSNFDLQRSAERAAELAGRREPIITIQNAARVWRARRCVALLRRRGRLRHALWEVDTQCKRMRVE</sequence>